<keyword evidence="1" id="KW-0880">Kelch repeat</keyword>
<dbReference type="InterPro" id="IPR015915">
    <property type="entry name" value="Kelch-typ_b-propeller"/>
</dbReference>
<dbReference type="PANTHER" id="PTHR46375">
    <property type="entry name" value="KELCH REPEAT AND BTB DOMAIN-CONTAINING PROTEIN 13-RELATED"/>
    <property type="match status" value="1"/>
</dbReference>
<evidence type="ECO:0000313" key="2">
    <source>
        <dbReference type="EMBL" id="CAH2097993.1"/>
    </source>
</evidence>
<evidence type="ECO:0000313" key="3">
    <source>
        <dbReference type="Proteomes" id="UP001153954"/>
    </source>
</evidence>
<evidence type="ECO:0000256" key="1">
    <source>
        <dbReference type="ARBA" id="ARBA00022441"/>
    </source>
</evidence>
<dbReference type="EMBL" id="CAKOGL010000018">
    <property type="protein sequence ID" value="CAH2097993.1"/>
    <property type="molecule type" value="Genomic_DNA"/>
</dbReference>
<protein>
    <submittedName>
        <fullName evidence="2">Uncharacterized protein</fullName>
    </submittedName>
</protein>
<dbReference type="SUPFAM" id="SSF117281">
    <property type="entry name" value="Kelch motif"/>
    <property type="match status" value="1"/>
</dbReference>
<dbReference type="Proteomes" id="UP001153954">
    <property type="component" value="Unassembled WGS sequence"/>
</dbReference>
<dbReference type="SMART" id="SM00612">
    <property type="entry name" value="Kelch"/>
    <property type="match status" value="4"/>
</dbReference>
<dbReference type="AlphaFoldDB" id="A0AAU9UFT6"/>
<dbReference type="PANTHER" id="PTHR46375:SF3">
    <property type="entry name" value="KELCH REPEAT AND BTB DOMAIN-CONTAINING PROTEIN 13"/>
    <property type="match status" value="1"/>
</dbReference>
<accession>A0AAU9UFT6</accession>
<name>A0AAU9UFT6_EUPED</name>
<gene>
    <name evidence="2" type="ORF">EEDITHA_LOCUS13153</name>
</gene>
<dbReference type="InterPro" id="IPR052392">
    <property type="entry name" value="Kelch-BTB_domain-containing"/>
</dbReference>
<comment type="caution">
    <text evidence="2">The sequence shown here is derived from an EMBL/GenBank/DDBJ whole genome shotgun (WGS) entry which is preliminary data.</text>
</comment>
<organism evidence="2 3">
    <name type="scientific">Euphydryas editha</name>
    <name type="common">Edith's checkerspot</name>
    <dbReference type="NCBI Taxonomy" id="104508"/>
    <lineage>
        <taxon>Eukaryota</taxon>
        <taxon>Metazoa</taxon>
        <taxon>Ecdysozoa</taxon>
        <taxon>Arthropoda</taxon>
        <taxon>Hexapoda</taxon>
        <taxon>Insecta</taxon>
        <taxon>Pterygota</taxon>
        <taxon>Neoptera</taxon>
        <taxon>Endopterygota</taxon>
        <taxon>Lepidoptera</taxon>
        <taxon>Glossata</taxon>
        <taxon>Ditrysia</taxon>
        <taxon>Papilionoidea</taxon>
        <taxon>Nymphalidae</taxon>
        <taxon>Nymphalinae</taxon>
        <taxon>Euphydryas</taxon>
    </lineage>
</organism>
<keyword evidence="3" id="KW-1185">Reference proteome</keyword>
<reference evidence="2" key="1">
    <citation type="submission" date="2022-03" db="EMBL/GenBank/DDBJ databases">
        <authorList>
            <person name="Tunstrom K."/>
        </authorList>
    </citation>
    <scope>NUCLEOTIDE SEQUENCE</scope>
</reference>
<proteinExistence type="predicted"/>
<dbReference type="Pfam" id="PF01344">
    <property type="entry name" value="Kelch_1"/>
    <property type="match status" value="2"/>
</dbReference>
<dbReference type="Gene3D" id="2.120.10.80">
    <property type="entry name" value="Kelch-type beta propeller"/>
    <property type="match status" value="1"/>
</dbReference>
<dbReference type="InterPro" id="IPR006652">
    <property type="entry name" value="Kelch_1"/>
</dbReference>
<sequence>MTGFSRLFDSVWSVSRVSRVSPHVSQDAAGGGAWRARARLPLARSYAAAAADEARGQLYVMGGWAGGRSLRAVHRYSPADDRWAEAPPLLTGRSQCAGVVWEDALWVFGGCDAWNCLASTERLPLDGRSAAWTEGPALPTARRSVGAAVWRGLAVAAGGSAGSASLRATALLAPGAAAWRAGPELRRARAAPALAELGDVLYAAGGFSGKEFLACVECLYEPDGEWTTLCAPPAPRAPPPAAATAAAAETEDARVSRCRSRVRPQRSAEYSRSRLFAAGAQRRGVAGRLVGPSVADPGGTHDRRSQRYARVVGPAGTRLASCCTSTSKFFSRRAPRSHLDDNGDFEGVDRHFLH</sequence>